<accession>A0A1H6U3M1</accession>
<organism evidence="2 3">
    <name type="scientific">Cyclobacterium xiamenense</name>
    <dbReference type="NCBI Taxonomy" id="1297121"/>
    <lineage>
        <taxon>Bacteria</taxon>
        <taxon>Pseudomonadati</taxon>
        <taxon>Bacteroidota</taxon>
        <taxon>Cytophagia</taxon>
        <taxon>Cytophagales</taxon>
        <taxon>Cyclobacteriaceae</taxon>
        <taxon>Cyclobacterium</taxon>
    </lineage>
</organism>
<keyword evidence="2" id="KW-0689">Ribosomal protein</keyword>
<feature type="domain" description="YcaO" evidence="1">
    <location>
        <begin position="65"/>
        <end position="443"/>
    </location>
</feature>
<dbReference type="Pfam" id="PF02624">
    <property type="entry name" value="YcaO"/>
    <property type="match status" value="1"/>
</dbReference>
<dbReference type="GO" id="GO:0016740">
    <property type="term" value="F:transferase activity"/>
    <property type="evidence" value="ECO:0007669"/>
    <property type="project" value="UniProtKB-KW"/>
</dbReference>
<gene>
    <name evidence="2" type="ORF">SAMN05192553_101459</name>
</gene>
<keyword evidence="2" id="KW-0687">Ribonucleoprotein</keyword>
<keyword evidence="3" id="KW-1185">Reference proteome</keyword>
<dbReference type="OrthoDB" id="2379922at2"/>
<dbReference type="InterPro" id="IPR027624">
    <property type="entry name" value="TOMM_cyclo_SagD"/>
</dbReference>
<reference evidence="3" key="1">
    <citation type="submission" date="2016-10" db="EMBL/GenBank/DDBJ databases">
        <authorList>
            <person name="Varghese N."/>
            <person name="Submissions S."/>
        </authorList>
    </citation>
    <scope>NUCLEOTIDE SEQUENCE [LARGE SCALE GENOMIC DNA]</scope>
    <source>
        <strain evidence="3">IBRC-M 10761</strain>
    </source>
</reference>
<dbReference type="Gene3D" id="3.30.40.250">
    <property type="match status" value="1"/>
</dbReference>
<dbReference type="RefSeq" id="WP_092168891.1">
    <property type="nucleotide sequence ID" value="NZ_FNZH01000001.1"/>
</dbReference>
<name>A0A1H6U3M1_9BACT</name>
<dbReference type="EMBL" id="FNZH01000001">
    <property type="protein sequence ID" value="SEI83000.1"/>
    <property type="molecule type" value="Genomic_DNA"/>
</dbReference>
<dbReference type="Gene3D" id="3.30.1330.230">
    <property type="match status" value="1"/>
</dbReference>
<dbReference type="PANTHER" id="PTHR37809">
    <property type="entry name" value="RIBOSOMAL PROTEIN S12 METHYLTHIOTRANSFERASE ACCESSORY FACTOR YCAO"/>
    <property type="match status" value="1"/>
</dbReference>
<dbReference type="PROSITE" id="PS51664">
    <property type="entry name" value="YCAO"/>
    <property type="match status" value="1"/>
</dbReference>
<dbReference type="Proteomes" id="UP000199403">
    <property type="component" value="Unassembled WGS sequence"/>
</dbReference>
<sequence length="443" mass="49609">MNELLSPIRRLTDTLPFLLDPKVGIVTGVSEHPLEVDSPRFFRFNGSAANTEAFGEYRNFAIGGGAATTRELALAKTVGECVERYCAAIYDKQQFPLCSYKEAPFACVHPGRFALYRADQYNHPEFDFDEFTEDAPVRWVQAANLATGVQEAVPASMVFVPYFFYENGDETPIVQPISSGLSCHCSFEEAVVGGICEVIERDNFMITWQAKLSRRKIRKQSLSAKNRDLIRRFEEVGYDIHLMDISNETTITGILAVATHTKTDFVPLVVAASVALSPEEAVRKALEELAHTERYAYQIKNELPRLAPHPEYDNVLGQVHHVNFWVNPGVSEHAAFLYGSEETMDFADLVDHSQETAAEEMNRLVSLIKNSGYEVLVTDITSSDIRSLGITVIRAIIPGYHPLFMGYHKRPLGSERLWTIPQKLGFEGLVPGGNDYPFPHPFP</sequence>
<dbReference type="Gene3D" id="3.30.160.660">
    <property type="match status" value="1"/>
</dbReference>
<dbReference type="AlphaFoldDB" id="A0A1H6U3M1"/>
<evidence type="ECO:0000313" key="2">
    <source>
        <dbReference type="EMBL" id="SEI83000.1"/>
    </source>
</evidence>
<dbReference type="PANTHER" id="PTHR37809:SF1">
    <property type="entry name" value="RIBOSOMAL PROTEIN S12 METHYLTHIOTRANSFERASE ACCESSORY FACTOR YCAO"/>
    <property type="match status" value="1"/>
</dbReference>
<evidence type="ECO:0000259" key="1">
    <source>
        <dbReference type="PROSITE" id="PS51664"/>
    </source>
</evidence>
<dbReference type="NCBIfam" id="TIGR03604">
    <property type="entry name" value="TOMM_cyclo_SagD"/>
    <property type="match status" value="1"/>
</dbReference>
<keyword evidence="2" id="KW-0808">Transferase</keyword>
<evidence type="ECO:0000313" key="3">
    <source>
        <dbReference type="Proteomes" id="UP000199403"/>
    </source>
</evidence>
<dbReference type="InterPro" id="IPR003776">
    <property type="entry name" value="YcaO-like_dom"/>
</dbReference>
<dbReference type="STRING" id="1416801.SAMN05192553_101459"/>
<proteinExistence type="predicted"/>
<dbReference type="GO" id="GO:0005840">
    <property type="term" value="C:ribosome"/>
    <property type="evidence" value="ECO:0007669"/>
    <property type="project" value="UniProtKB-KW"/>
</dbReference>
<protein>
    <submittedName>
        <fullName evidence="2">Ribosomal protein S12 methylthiotransferase accessory factor</fullName>
    </submittedName>
</protein>